<reference evidence="2" key="1">
    <citation type="submission" date="2017-10" db="EMBL/GenBank/DDBJ databases">
        <title>Rapid genome shrinkage in a self-fertile nematode reveals novel sperm competition proteins.</title>
        <authorList>
            <person name="Yin D."/>
            <person name="Schwarz E.M."/>
            <person name="Thomas C.G."/>
            <person name="Felde R.L."/>
            <person name="Korf I.F."/>
            <person name="Cutter A.D."/>
            <person name="Schartner C.M."/>
            <person name="Ralston E.J."/>
            <person name="Meyer B.J."/>
            <person name="Haag E.S."/>
        </authorList>
    </citation>
    <scope>NUCLEOTIDE SEQUENCE [LARGE SCALE GENOMIC DNA]</scope>
    <source>
        <strain evidence="2">JU1422</strain>
    </source>
</reference>
<dbReference type="SUPFAM" id="SSF55874">
    <property type="entry name" value="ATPase domain of HSP90 chaperone/DNA topoisomerase II/histidine kinase"/>
    <property type="match status" value="1"/>
</dbReference>
<evidence type="ECO:0000313" key="2">
    <source>
        <dbReference type="Proteomes" id="UP000230233"/>
    </source>
</evidence>
<dbReference type="Pfam" id="PF13589">
    <property type="entry name" value="HATPase_c_3"/>
    <property type="match status" value="1"/>
</dbReference>
<dbReference type="AlphaFoldDB" id="A0A2G5SGW1"/>
<gene>
    <name evidence="1" type="ORF">B9Z55_027387</name>
</gene>
<keyword evidence="2" id="KW-1185">Reference proteome</keyword>
<comment type="caution">
    <text evidence="1">The sequence shown here is derived from an EMBL/GenBank/DDBJ whole genome shotgun (WGS) entry which is preliminary data.</text>
</comment>
<proteinExistence type="predicted"/>
<sequence length="123" mass="13917">MGWLERESTRFFHTLPMGTVHQLPQFAPNNERIEILDDGDGMTRSEALSVVKFGFFNKVDNEIGRYGMGLKSGGLYPIFGIELSQGLDKMKGKLLGSVMTGPQQQEKIFIEINKKPRVLREDI</sequence>
<dbReference type="OrthoDB" id="1885370at2759"/>
<evidence type="ECO:0008006" key="3">
    <source>
        <dbReference type="Google" id="ProtNLM"/>
    </source>
</evidence>
<dbReference type="Proteomes" id="UP000230233">
    <property type="component" value="Unassembled WGS sequence"/>
</dbReference>
<evidence type="ECO:0000313" key="1">
    <source>
        <dbReference type="EMBL" id="PIC14111.1"/>
    </source>
</evidence>
<dbReference type="InterPro" id="IPR036890">
    <property type="entry name" value="HATPase_C_sf"/>
</dbReference>
<protein>
    <recommendedName>
        <fullName evidence="3">Morc S5 domain-containing protein</fullName>
    </recommendedName>
</protein>
<name>A0A2G5SGW1_9PELO</name>
<dbReference type="EMBL" id="PDUG01000009">
    <property type="protein sequence ID" value="PIC14111.1"/>
    <property type="molecule type" value="Genomic_DNA"/>
</dbReference>
<organism evidence="1 2">
    <name type="scientific">Caenorhabditis nigoni</name>
    <dbReference type="NCBI Taxonomy" id="1611254"/>
    <lineage>
        <taxon>Eukaryota</taxon>
        <taxon>Metazoa</taxon>
        <taxon>Ecdysozoa</taxon>
        <taxon>Nematoda</taxon>
        <taxon>Chromadorea</taxon>
        <taxon>Rhabditida</taxon>
        <taxon>Rhabditina</taxon>
        <taxon>Rhabditomorpha</taxon>
        <taxon>Rhabditoidea</taxon>
        <taxon>Rhabditidae</taxon>
        <taxon>Peloderinae</taxon>
        <taxon>Caenorhabditis</taxon>
    </lineage>
</organism>
<accession>A0A2G5SGW1</accession>